<dbReference type="PROSITE" id="PS50112">
    <property type="entry name" value="PAS"/>
    <property type="match status" value="1"/>
</dbReference>
<feature type="coiled-coil region" evidence="6">
    <location>
        <begin position="616"/>
        <end position="643"/>
    </location>
</feature>
<keyword evidence="5" id="KW-0902">Two-component regulatory system</keyword>
<feature type="domain" description="PAC" evidence="9">
    <location>
        <begin position="199"/>
        <end position="251"/>
    </location>
</feature>
<evidence type="ECO:0000256" key="6">
    <source>
        <dbReference type="SAM" id="Coils"/>
    </source>
</evidence>
<keyword evidence="11" id="KW-1185">Reference proteome</keyword>
<gene>
    <name evidence="10" type="ORF">NJ959_26285</name>
</gene>
<reference evidence="10" key="1">
    <citation type="submission" date="2022-06" db="EMBL/GenBank/DDBJ databases">
        <title>New cyanobacteria of genus Symplocastrum in benthos of Lake Baikal.</title>
        <authorList>
            <person name="Sorokovikova E."/>
            <person name="Tikhonova I."/>
            <person name="Krasnopeev A."/>
            <person name="Evseev P."/>
            <person name="Gladkikh A."/>
            <person name="Belykh O."/>
        </authorList>
    </citation>
    <scope>NUCLEOTIDE SEQUENCE</scope>
    <source>
        <strain evidence="10">BBK-W-15</strain>
    </source>
</reference>
<dbReference type="SUPFAM" id="SSF55785">
    <property type="entry name" value="PYP-like sensor domain (PAS domain)"/>
    <property type="match status" value="1"/>
</dbReference>
<dbReference type="EMBL" id="JAMZMM010000436">
    <property type="protein sequence ID" value="MCP2731944.1"/>
    <property type="molecule type" value="Genomic_DNA"/>
</dbReference>
<feature type="coiled-coil region" evidence="6">
    <location>
        <begin position="425"/>
        <end position="462"/>
    </location>
</feature>
<keyword evidence="4" id="KW-0808">Transferase</keyword>
<keyword evidence="6" id="KW-0175">Coiled coil</keyword>
<dbReference type="InterPro" id="IPR036097">
    <property type="entry name" value="HisK_dim/P_sf"/>
</dbReference>
<dbReference type="PANTHER" id="PTHR43065">
    <property type="entry name" value="SENSOR HISTIDINE KINASE"/>
    <property type="match status" value="1"/>
</dbReference>
<dbReference type="PRINTS" id="PR00344">
    <property type="entry name" value="BCTRLSENSOR"/>
</dbReference>
<evidence type="ECO:0000256" key="5">
    <source>
        <dbReference type="ARBA" id="ARBA00023012"/>
    </source>
</evidence>
<evidence type="ECO:0000313" key="11">
    <source>
        <dbReference type="Proteomes" id="UP001204953"/>
    </source>
</evidence>
<proteinExistence type="predicted"/>
<name>A0AAE3GWV4_9CYAN</name>
<dbReference type="InterPro" id="IPR001610">
    <property type="entry name" value="PAC"/>
</dbReference>
<dbReference type="InterPro" id="IPR004358">
    <property type="entry name" value="Sig_transdc_His_kin-like_C"/>
</dbReference>
<dbReference type="InterPro" id="IPR005467">
    <property type="entry name" value="His_kinase_dom"/>
</dbReference>
<sequence length="795" mass="90368">LKRWQEIFASCLAGATHLSNADYFLKSDGARQKVKWKIQPWRTSMGEVGGVIIFTELLEGDLAPSTLLENENKCSALPHQIDLETGINFIDSAQEYLEQETVEEQLSQIFLRESEERLEDRLRESEERFRATFEQAAVGIKHKSLDGKLVRVNQKFCDIVGYSREELFAINCRDITHPDDRECDRTYERALAAGEIETYSLEKRYLCKNDPFIWVQVTASLVRTPQGNPNYLLYVVQDISPRKSAEFALRQKSAQLHEKARREALLNRLSTEIRNSLDLNTILETAVQEIRQMLQIDRCHFAWYQPHEAQPYWEVVKEARHPDLPDLIGRYPAEIVGILSQRLLHLEILRINNVDTVSDPNFRQFVRSLGYASVLLLPMQTPGGAIGVISCSHTRSARLWTDSEVELLQSVMVQLLIAIKQAELYADSHRAMEQAQQQATRLTQTLRELQKTQAQLLQTEKMSSLGHLVAGVAHEINNPVNYIYGNLIYAQEYCQDLLSLVQLYRSIYPNPPAVIKQRIDGIDLEFLMGDFAKLQNSMKAGAERIREIVQSLRTFSRSDESGRKRADIHEGIESALMILQYRLKGKPGLPGIKVIKDYGEFPPIECYPGQMNQVFMNLLTNAIDAVEEKISCYESEMGEALSEITIHFSPTITIQTGIVDRDSSSLIQAEKMGGNIHPHNFADYSWEEHQANVNTYSQSQLEIENFIEDENLHVFIRIADNGSGMTQETQKQLFDPFFTTKIVGKGTGLGLSISYQIVVEKHGGKIFCNSVPGQGSEFVVEIPIRHLSQKGVSQK</sequence>
<dbReference type="InterPro" id="IPR029016">
    <property type="entry name" value="GAF-like_dom_sf"/>
</dbReference>
<dbReference type="CDD" id="cd00130">
    <property type="entry name" value="PAS"/>
    <property type="match status" value="1"/>
</dbReference>
<dbReference type="PROSITE" id="PS50113">
    <property type="entry name" value="PAC"/>
    <property type="match status" value="1"/>
</dbReference>
<dbReference type="PANTHER" id="PTHR43065:SF50">
    <property type="entry name" value="HISTIDINE KINASE"/>
    <property type="match status" value="1"/>
</dbReference>
<dbReference type="Gene3D" id="3.30.450.40">
    <property type="match status" value="1"/>
</dbReference>
<dbReference type="InterPro" id="IPR000700">
    <property type="entry name" value="PAS-assoc_C"/>
</dbReference>
<dbReference type="SUPFAM" id="SSF47384">
    <property type="entry name" value="Homodimeric domain of signal transducing histidine kinase"/>
    <property type="match status" value="1"/>
</dbReference>
<evidence type="ECO:0000256" key="3">
    <source>
        <dbReference type="ARBA" id="ARBA00022553"/>
    </source>
</evidence>
<dbReference type="CDD" id="cd00082">
    <property type="entry name" value="HisKA"/>
    <property type="match status" value="1"/>
</dbReference>
<dbReference type="InterPro" id="IPR003661">
    <property type="entry name" value="HisK_dim/P_dom"/>
</dbReference>
<evidence type="ECO:0000313" key="10">
    <source>
        <dbReference type="EMBL" id="MCP2731944.1"/>
    </source>
</evidence>
<dbReference type="Proteomes" id="UP001204953">
    <property type="component" value="Unassembled WGS sequence"/>
</dbReference>
<dbReference type="Gene3D" id="3.30.450.20">
    <property type="entry name" value="PAS domain"/>
    <property type="match status" value="1"/>
</dbReference>
<dbReference type="Gene3D" id="1.10.287.130">
    <property type="match status" value="1"/>
</dbReference>
<feature type="domain" description="PAS" evidence="8">
    <location>
        <begin position="125"/>
        <end position="182"/>
    </location>
</feature>
<dbReference type="SMART" id="SM00086">
    <property type="entry name" value="PAC"/>
    <property type="match status" value="1"/>
</dbReference>
<evidence type="ECO:0000256" key="1">
    <source>
        <dbReference type="ARBA" id="ARBA00000085"/>
    </source>
</evidence>
<comment type="catalytic activity">
    <reaction evidence="1">
        <text>ATP + protein L-histidine = ADP + protein N-phospho-L-histidine.</text>
        <dbReference type="EC" id="2.7.13.3"/>
    </reaction>
</comment>
<dbReference type="Pfam" id="PF01590">
    <property type="entry name" value="GAF"/>
    <property type="match status" value="1"/>
</dbReference>
<dbReference type="SUPFAM" id="SSF55781">
    <property type="entry name" value="GAF domain-like"/>
    <property type="match status" value="1"/>
</dbReference>
<dbReference type="SMART" id="SM00065">
    <property type="entry name" value="GAF"/>
    <property type="match status" value="1"/>
</dbReference>
<dbReference type="InterPro" id="IPR035965">
    <property type="entry name" value="PAS-like_dom_sf"/>
</dbReference>
<dbReference type="EC" id="2.7.13.3" evidence="2"/>
<dbReference type="SMART" id="SM00387">
    <property type="entry name" value="HATPase_c"/>
    <property type="match status" value="1"/>
</dbReference>
<dbReference type="Gene3D" id="3.30.565.10">
    <property type="entry name" value="Histidine kinase-like ATPase, C-terminal domain"/>
    <property type="match status" value="1"/>
</dbReference>
<evidence type="ECO:0000259" key="9">
    <source>
        <dbReference type="PROSITE" id="PS50113"/>
    </source>
</evidence>
<organism evidence="10 11">
    <name type="scientific">Limnofasciculus baicalensis BBK-W-15</name>
    <dbReference type="NCBI Taxonomy" id="2699891"/>
    <lineage>
        <taxon>Bacteria</taxon>
        <taxon>Bacillati</taxon>
        <taxon>Cyanobacteriota</taxon>
        <taxon>Cyanophyceae</taxon>
        <taxon>Coleofasciculales</taxon>
        <taxon>Coleofasciculaceae</taxon>
        <taxon>Limnofasciculus</taxon>
        <taxon>Limnofasciculus baicalensis</taxon>
    </lineage>
</organism>
<dbReference type="InterPro" id="IPR036890">
    <property type="entry name" value="HATPase_C_sf"/>
</dbReference>
<keyword evidence="3" id="KW-0597">Phosphoprotein</keyword>
<dbReference type="SUPFAM" id="SSF55874">
    <property type="entry name" value="ATPase domain of HSP90 chaperone/DNA topoisomerase II/histidine kinase"/>
    <property type="match status" value="1"/>
</dbReference>
<dbReference type="InterPro" id="IPR003594">
    <property type="entry name" value="HATPase_dom"/>
</dbReference>
<comment type="caution">
    <text evidence="10">The sequence shown here is derived from an EMBL/GenBank/DDBJ whole genome shotgun (WGS) entry which is preliminary data.</text>
</comment>
<dbReference type="GO" id="GO:0000155">
    <property type="term" value="F:phosphorelay sensor kinase activity"/>
    <property type="evidence" value="ECO:0007669"/>
    <property type="project" value="InterPro"/>
</dbReference>
<dbReference type="NCBIfam" id="TIGR00229">
    <property type="entry name" value="sensory_box"/>
    <property type="match status" value="1"/>
</dbReference>
<dbReference type="InterPro" id="IPR000014">
    <property type="entry name" value="PAS"/>
</dbReference>
<evidence type="ECO:0000259" key="7">
    <source>
        <dbReference type="PROSITE" id="PS50109"/>
    </source>
</evidence>
<dbReference type="RefSeq" id="WP_254014674.1">
    <property type="nucleotide sequence ID" value="NZ_JAMZMM010000436.1"/>
</dbReference>
<dbReference type="Pfam" id="PF02518">
    <property type="entry name" value="HATPase_c"/>
    <property type="match status" value="1"/>
</dbReference>
<dbReference type="AlphaFoldDB" id="A0AAE3GWV4"/>
<evidence type="ECO:0000259" key="8">
    <source>
        <dbReference type="PROSITE" id="PS50112"/>
    </source>
</evidence>
<protein>
    <recommendedName>
        <fullName evidence="2">histidine kinase</fullName>
        <ecNumber evidence="2">2.7.13.3</ecNumber>
    </recommendedName>
</protein>
<dbReference type="SMART" id="SM00091">
    <property type="entry name" value="PAS"/>
    <property type="match status" value="1"/>
</dbReference>
<dbReference type="PROSITE" id="PS50109">
    <property type="entry name" value="HIS_KIN"/>
    <property type="match status" value="1"/>
</dbReference>
<accession>A0AAE3GWV4</accession>
<evidence type="ECO:0000256" key="4">
    <source>
        <dbReference type="ARBA" id="ARBA00022777"/>
    </source>
</evidence>
<feature type="non-terminal residue" evidence="10">
    <location>
        <position position="1"/>
    </location>
</feature>
<feature type="coiled-coil region" evidence="6">
    <location>
        <begin position="108"/>
        <end position="135"/>
    </location>
</feature>
<dbReference type="Pfam" id="PF13426">
    <property type="entry name" value="PAS_9"/>
    <property type="match status" value="1"/>
</dbReference>
<evidence type="ECO:0000256" key="2">
    <source>
        <dbReference type="ARBA" id="ARBA00012438"/>
    </source>
</evidence>
<feature type="domain" description="Histidine kinase" evidence="7">
    <location>
        <begin position="471"/>
        <end position="786"/>
    </location>
</feature>
<keyword evidence="4" id="KW-0418">Kinase</keyword>
<dbReference type="InterPro" id="IPR003018">
    <property type="entry name" value="GAF"/>
</dbReference>